<dbReference type="AlphaFoldDB" id="A0A9J6CU72"/>
<organism evidence="1 2">
    <name type="scientific">Rhipicephalus microplus</name>
    <name type="common">Cattle tick</name>
    <name type="synonym">Boophilus microplus</name>
    <dbReference type="NCBI Taxonomy" id="6941"/>
    <lineage>
        <taxon>Eukaryota</taxon>
        <taxon>Metazoa</taxon>
        <taxon>Ecdysozoa</taxon>
        <taxon>Arthropoda</taxon>
        <taxon>Chelicerata</taxon>
        <taxon>Arachnida</taxon>
        <taxon>Acari</taxon>
        <taxon>Parasitiformes</taxon>
        <taxon>Ixodida</taxon>
        <taxon>Ixodoidea</taxon>
        <taxon>Ixodidae</taxon>
        <taxon>Rhipicephalinae</taxon>
        <taxon>Rhipicephalus</taxon>
        <taxon>Boophilus</taxon>
    </lineage>
</organism>
<proteinExistence type="predicted"/>
<keyword evidence="2" id="KW-1185">Reference proteome</keyword>
<evidence type="ECO:0000313" key="2">
    <source>
        <dbReference type="Proteomes" id="UP000821866"/>
    </source>
</evidence>
<reference evidence="1" key="2">
    <citation type="submission" date="2021-09" db="EMBL/GenBank/DDBJ databases">
        <authorList>
            <person name="Jia N."/>
            <person name="Wang J."/>
            <person name="Shi W."/>
            <person name="Du L."/>
            <person name="Sun Y."/>
            <person name="Zhan W."/>
            <person name="Jiang J."/>
            <person name="Wang Q."/>
            <person name="Zhang B."/>
            <person name="Ji P."/>
            <person name="Sakyi L.B."/>
            <person name="Cui X."/>
            <person name="Yuan T."/>
            <person name="Jiang B."/>
            <person name="Yang W."/>
            <person name="Lam T.T.-Y."/>
            <person name="Chang Q."/>
            <person name="Ding S."/>
            <person name="Wang X."/>
            <person name="Zhu J."/>
            <person name="Ruan X."/>
            <person name="Zhao L."/>
            <person name="Wei J."/>
            <person name="Que T."/>
            <person name="Du C."/>
            <person name="Cheng J."/>
            <person name="Dai P."/>
            <person name="Han X."/>
            <person name="Huang E."/>
            <person name="Gao Y."/>
            <person name="Liu J."/>
            <person name="Shao H."/>
            <person name="Ye R."/>
            <person name="Li L."/>
            <person name="Wei W."/>
            <person name="Wang X."/>
            <person name="Wang C."/>
            <person name="Huo Q."/>
            <person name="Li W."/>
            <person name="Guo W."/>
            <person name="Chen H."/>
            <person name="Chen S."/>
            <person name="Zhou L."/>
            <person name="Zhou L."/>
            <person name="Ni X."/>
            <person name="Tian J."/>
            <person name="Zhou Y."/>
            <person name="Sheng Y."/>
            <person name="Liu T."/>
            <person name="Pan Y."/>
            <person name="Xia L."/>
            <person name="Li J."/>
            <person name="Zhao F."/>
            <person name="Cao W."/>
        </authorList>
    </citation>
    <scope>NUCLEOTIDE SEQUENCE</scope>
    <source>
        <strain evidence="1">Rmic-2018</strain>
        <tissue evidence="1">Larvae</tissue>
    </source>
</reference>
<accession>A0A9J6CU72</accession>
<dbReference type="EMBL" id="JABSTU010006811">
    <property type="protein sequence ID" value="KAH7932224.1"/>
    <property type="molecule type" value="Genomic_DNA"/>
</dbReference>
<comment type="caution">
    <text evidence="1">The sequence shown here is derived from an EMBL/GenBank/DDBJ whole genome shotgun (WGS) entry which is preliminary data.</text>
</comment>
<gene>
    <name evidence="1" type="ORF">HPB51_029457</name>
</gene>
<sequence length="116" mass="13262">MNGLKLLSPLQLTGNVEKNWELFKQRLDLLLTATSTDYLKTKAVKAAILLSSAGEEALEVYNSCTFAEGELKYDYQTLLKKFDECCIEQDNEVYERHVFHMRVEDQGGQLSVLRVI</sequence>
<name>A0A9J6CU72_RHIMP</name>
<dbReference type="VEuPathDB" id="VectorBase:LOC119166749"/>
<protein>
    <recommendedName>
        <fullName evidence="3">Tick transposon</fullName>
    </recommendedName>
</protein>
<evidence type="ECO:0000313" key="1">
    <source>
        <dbReference type="EMBL" id="KAH7932224.1"/>
    </source>
</evidence>
<dbReference type="Proteomes" id="UP000821866">
    <property type="component" value="Unassembled WGS sequence"/>
</dbReference>
<evidence type="ECO:0008006" key="3">
    <source>
        <dbReference type="Google" id="ProtNLM"/>
    </source>
</evidence>
<reference evidence="1" key="1">
    <citation type="journal article" date="2020" name="Cell">
        <title>Large-Scale Comparative Analyses of Tick Genomes Elucidate Their Genetic Diversity and Vector Capacities.</title>
        <authorList>
            <consortium name="Tick Genome and Microbiome Consortium (TIGMIC)"/>
            <person name="Jia N."/>
            <person name="Wang J."/>
            <person name="Shi W."/>
            <person name="Du L."/>
            <person name="Sun Y."/>
            <person name="Zhan W."/>
            <person name="Jiang J.F."/>
            <person name="Wang Q."/>
            <person name="Zhang B."/>
            <person name="Ji P."/>
            <person name="Bell-Sakyi L."/>
            <person name="Cui X.M."/>
            <person name="Yuan T.T."/>
            <person name="Jiang B.G."/>
            <person name="Yang W.F."/>
            <person name="Lam T.T."/>
            <person name="Chang Q.C."/>
            <person name="Ding S.J."/>
            <person name="Wang X.J."/>
            <person name="Zhu J.G."/>
            <person name="Ruan X.D."/>
            <person name="Zhao L."/>
            <person name="Wei J.T."/>
            <person name="Ye R.Z."/>
            <person name="Que T.C."/>
            <person name="Du C.H."/>
            <person name="Zhou Y.H."/>
            <person name="Cheng J.X."/>
            <person name="Dai P.F."/>
            <person name="Guo W.B."/>
            <person name="Han X.H."/>
            <person name="Huang E.J."/>
            <person name="Li L.F."/>
            <person name="Wei W."/>
            <person name="Gao Y.C."/>
            <person name="Liu J.Z."/>
            <person name="Shao H.Z."/>
            <person name="Wang X."/>
            <person name="Wang C.C."/>
            <person name="Yang T.C."/>
            <person name="Huo Q.B."/>
            <person name="Li W."/>
            <person name="Chen H.Y."/>
            <person name="Chen S.E."/>
            <person name="Zhou L.G."/>
            <person name="Ni X.B."/>
            <person name="Tian J.H."/>
            <person name="Sheng Y."/>
            <person name="Liu T."/>
            <person name="Pan Y.S."/>
            <person name="Xia L.Y."/>
            <person name="Li J."/>
            <person name="Zhao F."/>
            <person name="Cao W.C."/>
        </authorList>
    </citation>
    <scope>NUCLEOTIDE SEQUENCE</scope>
    <source>
        <strain evidence="1">Rmic-2018</strain>
    </source>
</reference>